<reference evidence="2" key="1">
    <citation type="submission" date="2014-11" db="EMBL/GenBank/DDBJ databases">
        <authorList>
            <person name="Amaro Gonzalez C."/>
        </authorList>
    </citation>
    <scope>NUCLEOTIDE SEQUENCE</scope>
</reference>
<reference evidence="2" key="2">
    <citation type="journal article" date="2015" name="Fish Shellfish Immunol.">
        <title>Early steps in the European eel (Anguilla anguilla)-Vibrio vulnificus interaction in the gills: Role of the RtxA13 toxin.</title>
        <authorList>
            <person name="Callol A."/>
            <person name="Pajuelo D."/>
            <person name="Ebbesson L."/>
            <person name="Teles M."/>
            <person name="MacKenzie S."/>
            <person name="Amaro C."/>
        </authorList>
    </citation>
    <scope>NUCLEOTIDE SEQUENCE</scope>
</reference>
<dbReference type="AlphaFoldDB" id="A0A0E9VDH2"/>
<evidence type="ECO:0000313" key="2">
    <source>
        <dbReference type="EMBL" id="JAH76179.1"/>
    </source>
</evidence>
<keyword evidence="1" id="KW-0472">Membrane</keyword>
<feature type="transmembrane region" description="Helical" evidence="1">
    <location>
        <begin position="20"/>
        <end position="39"/>
    </location>
</feature>
<name>A0A0E9VDH2_ANGAN</name>
<protein>
    <submittedName>
        <fullName evidence="2">Uncharacterized protein</fullName>
    </submittedName>
</protein>
<proteinExistence type="predicted"/>
<accession>A0A0E9VDH2</accession>
<evidence type="ECO:0000256" key="1">
    <source>
        <dbReference type="SAM" id="Phobius"/>
    </source>
</evidence>
<sequence length="41" mass="4717">MKSVFTPNTTDRVKKNWSTFRFMTTVCTLYCGTVGAKLIRI</sequence>
<organism evidence="2">
    <name type="scientific">Anguilla anguilla</name>
    <name type="common">European freshwater eel</name>
    <name type="synonym">Muraena anguilla</name>
    <dbReference type="NCBI Taxonomy" id="7936"/>
    <lineage>
        <taxon>Eukaryota</taxon>
        <taxon>Metazoa</taxon>
        <taxon>Chordata</taxon>
        <taxon>Craniata</taxon>
        <taxon>Vertebrata</taxon>
        <taxon>Euteleostomi</taxon>
        <taxon>Actinopterygii</taxon>
        <taxon>Neopterygii</taxon>
        <taxon>Teleostei</taxon>
        <taxon>Anguilliformes</taxon>
        <taxon>Anguillidae</taxon>
        <taxon>Anguilla</taxon>
    </lineage>
</organism>
<keyword evidence="1" id="KW-1133">Transmembrane helix</keyword>
<dbReference type="EMBL" id="GBXM01032398">
    <property type="protein sequence ID" value="JAH76179.1"/>
    <property type="molecule type" value="Transcribed_RNA"/>
</dbReference>
<keyword evidence="1" id="KW-0812">Transmembrane</keyword>